<dbReference type="AlphaFoldDB" id="A0A060JDL7"/>
<dbReference type="HAMAP" id="MF_01972">
    <property type="entry name" value="T23O"/>
    <property type="match status" value="1"/>
</dbReference>
<keyword evidence="1" id="KW-0823">Tryptophan catabolism</keyword>
<comment type="subunit">
    <text evidence="1">Homotetramer.</text>
</comment>
<dbReference type="eggNOG" id="COG3483">
    <property type="taxonomic scope" value="Bacteria"/>
</dbReference>
<comment type="similarity">
    <text evidence="1">Belongs to the tryptophan 2,3-dioxygenase family.</text>
</comment>
<feature type="binding site" evidence="1">
    <location>
        <position position="103"/>
    </location>
    <ligand>
        <name>substrate</name>
    </ligand>
</feature>
<dbReference type="OrthoDB" id="9776847at2"/>
<evidence type="ECO:0000313" key="2">
    <source>
        <dbReference type="EMBL" id="AIC47966.1"/>
    </source>
</evidence>
<sequence length="276" mass="31260">MGEKDQKAITYISYLKVDELLELQQPESDGEHDEMLFIIIHQTYELWFKQMLHEIAELQRTLEAGQSHRSLAILGRVRTIMKTCVGQLDILETMTPLQFNTFRGRLQSSSGFQSAQFREFEAVLGRRDQAGAGADKHSGMGMAEHLIAGSPARARVEAAMQRRSLWDSTLIYLESRGHKMPADVMNRDVTVGYTDHEGVQEVLLDVHRNDAEAAMICEALVDLDEGLQEWRYRHVKMVERTIGHKMGSGGSSGVGYLSSTLFRPVFADLWAIRSRF</sequence>
<evidence type="ECO:0000256" key="1">
    <source>
        <dbReference type="HAMAP-Rule" id="MF_01972"/>
    </source>
</evidence>
<dbReference type="EC" id="1.13.11.11" evidence="1"/>
<comment type="cofactor">
    <cofactor evidence="1">
        <name>heme</name>
        <dbReference type="ChEBI" id="CHEBI:30413"/>
    </cofactor>
    <text evidence="1">Binds 1 heme group per subunit.</text>
</comment>
<dbReference type="PANTHER" id="PTHR10138:SF0">
    <property type="entry name" value="TRYPTOPHAN 2,3-DIOXYGENASE"/>
    <property type="match status" value="1"/>
</dbReference>
<reference evidence="2 3" key="1">
    <citation type="journal article" date="2014" name="Int. J. Syst. Evol. Microbiol.">
        <title>Rhodoluna lacicola gen. nov., sp. nov., a planktonic freshwater bacterium with stream-lined genome.</title>
        <authorList>
            <person name="Hahn M."/>
            <person name="Schmidt J."/>
            <person name="Taipale S.J."/>
            <person name="Doolittle W.F."/>
            <person name="Koll U."/>
        </authorList>
    </citation>
    <scope>NUCLEOTIDE SEQUENCE [LARGE SCALE GENOMIC DNA]</scope>
    <source>
        <strain evidence="2 3">MWH-Ta8</strain>
    </source>
</reference>
<dbReference type="Gene3D" id="1.20.58.480">
    <property type="match status" value="1"/>
</dbReference>
<dbReference type="EMBL" id="CP007490">
    <property type="protein sequence ID" value="AIC47966.1"/>
    <property type="molecule type" value="Genomic_DNA"/>
</dbReference>
<dbReference type="KEGG" id="rla:Rhola_00011730"/>
<dbReference type="RefSeq" id="WP_038503102.1">
    <property type="nucleotide sequence ID" value="NZ_CP007490.1"/>
</dbReference>
<dbReference type="HOGENOM" id="CLU_063240_0_0_11"/>
<dbReference type="InterPro" id="IPR037217">
    <property type="entry name" value="Trp/Indoleamine_2_3_dOase-like"/>
</dbReference>
<organism evidence="2 3">
    <name type="scientific">Rhodoluna lacicola</name>
    <dbReference type="NCBI Taxonomy" id="529884"/>
    <lineage>
        <taxon>Bacteria</taxon>
        <taxon>Bacillati</taxon>
        <taxon>Actinomycetota</taxon>
        <taxon>Actinomycetes</taxon>
        <taxon>Micrococcales</taxon>
        <taxon>Microbacteriaceae</taxon>
        <taxon>Luna cluster</taxon>
        <taxon>Luna-1 subcluster</taxon>
        <taxon>Rhodoluna</taxon>
    </lineage>
</organism>
<feature type="binding site" evidence="1">
    <location>
        <begin position="37"/>
        <end position="41"/>
    </location>
    <ligand>
        <name>substrate</name>
    </ligand>
</feature>
<comment type="function">
    <text evidence="1">Heme-dependent dioxygenase that catalyzes the oxidative cleavage of the L-tryptophan (L-Trp) pyrrole ring and converts L-tryptophan to N-formyl-L-kynurenine. Catalyzes the oxidative cleavage of the indole moiety.</text>
</comment>
<dbReference type="UniPathway" id="UPA00333">
    <property type="reaction ID" value="UER00453"/>
</dbReference>
<comment type="pathway">
    <text evidence="1">Amino-acid degradation; L-tryptophan degradation via kynurenine pathway; L-kynurenine from L-tryptophan: step 1/2.</text>
</comment>
<keyword evidence="1 2" id="KW-0223">Dioxygenase</keyword>
<dbReference type="GO" id="GO:0020037">
    <property type="term" value="F:heme binding"/>
    <property type="evidence" value="ECO:0007669"/>
    <property type="project" value="UniProtKB-UniRule"/>
</dbReference>
<comment type="caution">
    <text evidence="1">Lacks conserved residue(s) required for the propagation of feature annotation.</text>
</comment>
<dbReference type="GO" id="GO:0004833">
    <property type="term" value="F:L-tryptophan 2,3-dioxygenase activity"/>
    <property type="evidence" value="ECO:0007669"/>
    <property type="project" value="UniProtKB-UniRule"/>
</dbReference>
<keyword evidence="1" id="KW-0479">Metal-binding</keyword>
<feature type="binding site" description="axial binding residue" evidence="1">
    <location>
        <position position="234"/>
    </location>
    <ligand>
        <name>heme</name>
        <dbReference type="ChEBI" id="CHEBI:30413"/>
    </ligand>
    <ligandPart>
        <name>Fe</name>
        <dbReference type="ChEBI" id="CHEBI:18248"/>
    </ligandPart>
</feature>
<dbReference type="STRING" id="529884.Rhola_00011730"/>
<dbReference type="PATRIC" id="fig|529884.3.peg.1132"/>
<dbReference type="Proteomes" id="UP000067708">
    <property type="component" value="Chromosome"/>
</dbReference>
<dbReference type="InterPro" id="IPR004981">
    <property type="entry name" value="Trp_2_3_dOase"/>
</dbReference>
<keyword evidence="1 2" id="KW-0560">Oxidoreductase</keyword>
<keyword evidence="1" id="KW-0408">Iron</keyword>
<protein>
    <recommendedName>
        <fullName evidence="1">Tryptophan 2,3-dioxygenase</fullName>
        <shortName evidence="1">TDO</shortName>
        <ecNumber evidence="1">1.13.11.11</ecNumber>
    </recommendedName>
    <alternativeName>
        <fullName evidence="1">Tryptamin 2,3-dioxygenase</fullName>
    </alternativeName>
    <alternativeName>
        <fullName evidence="1">Tryptophan oxygenase</fullName>
        <shortName evidence="1">TO</shortName>
        <shortName evidence="1">TRPO</shortName>
    </alternativeName>
    <alternativeName>
        <fullName evidence="1">Tryptophan pyrrolase</fullName>
    </alternativeName>
    <alternativeName>
        <fullName evidence="1">Tryptophanase</fullName>
    </alternativeName>
</protein>
<proteinExistence type="inferred from homology"/>
<gene>
    <name evidence="1" type="primary">kynA</name>
    <name evidence="2" type="ORF">Rhola_00011730</name>
</gene>
<dbReference type="SUPFAM" id="SSF140959">
    <property type="entry name" value="Indolic compounds 2,3-dioxygenase-like"/>
    <property type="match status" value="1"/>
</dbReference>
<dbReference type="PANTHER" id="PTHR10138">
    <property type="entry name" value="TRYPTOPHAN 2,3-DIOXYGENASE"/>
    <property type="match status" value="1"/>
</dbReference>
<evidence type="ECO:0000313" key="3">
    <source>
        <dbReference type="Proteomes" id="UP000067708"/>
    </source>
</evidence>
<accession>A0A060JDL7</accession>
<name>A0A060JDL7_9MICO</name>
<dbReference type="GO" id="GO:0019442">
    <property type="term" value="P:L-tryptophan catabolic process to acetyl-CoA"/>
    <property type="evidence" value="ECO:0007669"/>
    <property type="project" value="TreeGrafter"/>
</dbReference>
<dbReference type="GO" id="GO:0019441">
    <property type="term" value="P:L-tryptophan catabolic process to kynurenine"/>
    <property type="evidence" value="ECO:0007669"/>
    <property type="project" value="UniProtKB-UniRule"/>
</dbReference>
<keyword evidence="3" id="KW-1185">Reference proteome</keyword>
<dbReference type="GO" id="GO:0046872">
    <property type="term" value="F:metal ion binding"/>
    <property type="evidence" value="ECO:0007669"/>
    <property type="project" value="UniProtKB-KW"/>
</dbReference>
<keyword evidence="1" id="KW-0349">Heme</keyword>
<dbReference type="Pfam" id="PF03301">
    <property type="entry name" value="Trp_dioxygenase"/>
    <property type="match status" value="2"/>
</dbReference>
<comment type="catalytic activity">
    <reaction evidence="1">
        <text>L-tryptophan + O2 = N-formyl-L-kynurenine</text>
        <dbReference type="Rhea" id="RHEA:24536"/>
        <dbReference type="ChEBI" id="CHEBI:15379"/>
        <dbReference type="ChEBI" id="CHEBI:57912"/>
        <dbReference type="ChEBI" id="CHEBI:58629"/>
        <dbReference type="EC" id="1.13.11.11"/>
    </reaction>
</comment>